<evidence type="ECO:0000256" key="5">
    <source>
        <dbReference type="PROSITE-ProRule" id="PRU10137"/>
    </source>
</evidence>
<dbReference type="Pfam" id="PF00239">
    <property type="entry name" value="Resolvase"/>
    <property type="match status" value="1"/>
</dbReference>
<protein>
    <recommendedName>
        <fullName evidence="11">Recombinase family protein</fullName>
    </recommendedName>
</protein>
<dbReference type="InterPro" id="IPR050639">
    <property type="entry name" value="SSR_resolvase"/>
</dbReference>
<proteinExistence type="predicted"/>
<organism evidence="9 10">
    <name type="scientific">Candidatus Taenaricola geysiri</name>
    <dbReference type="NCBI Taxonomy" id="1974752"/>
    <lineage>
        <taxon>Bacteria</taxon>
        <taxon>Pseudomonadati</taxon>
        <taxon>Candidatus Omnitrophota</taxon>
        <taxon>Candidatus Taenaricola</taxon>
    </lineage>
</organism>
<dbReference type="InterPro" id="IPR036162">
    <property type="entry name" value="Resolvase-like_N_sf"/>
</dbReference>
<keyword evidence="6" id="KW-0175">Coiled coil</keyword>
<feature type="non-terminal residue" evidence="9">
    <location>
        <position position="1"/>
    </location>
</feature>
<feature type="domain" description="Recombinase" evidence="8">
    <location>
        <begin position="161"/>
        <end position="281"/>
    </location>
</feature>
<dbReference type="InterPro" id="IPR006119">
    <property type="entry name" value="Resolv_N"/>
</dbReference>
<dbReference type="GO" id="GO:0003677">
    <property type="term" value="F:DNA binding"/>
    <property type="evidence" value="ECO:0007669"/>
    <property type="project" value="UniProtKB-KW"/>
</dbReference>
<evidence type="ECO:0000256" key="1">
    <source>
        <dbReference type="ARBA" id="ARBA00022908"/>
    </source>
</evidence>
<dbReference type="InterPro" id="IPR006118">
    <property type="entry name" value="Recombinase_CS"/>
</dbReference>
<evidence type="ECO:0000313" key="10">
    <source>
        <dbReference type="Proteomes" id="UP000231267"/>
    </source>
</evidence>
<accession>A0A2J0LJI7</accession>
<name>A0A2J0LJI7_9BACT</name>
<dbReference type="InterPro" id="IPR011109">
    <property type="entry name" value="DNA_bind_recombinase_dom"/>
</dbReference>
<evidence type="ECO:0000256" key="4">
    <source>
        <dbReference type="PIRSR" id="PIRSR606118-50"/>
    </source>
</evidence>
<feature type="non-terminal residue" evidence="9">
    <location>
        <position position="544"/>
    </location>
</feature>
<feature type="domain" description="Resolvase/invertase-type recombinase catalytic" evidence="7">
    <location>
        <begin position="2"/>
        <end position="153"/>
    </location>
</feature>
<dbReference type="EMBL" id="PFGP01000005">
    <property type="protein sequence ID" value="PIW67024.1"/>
    <property type="molecule type" value="Genomic_DNA"/>
</dbReference>
<sequence length="544" mass="63109">KRCYIYARVSTDEQASGEYSSVESQIDICKHYIEVQREKGWQHAGNYKDPGYSGKDLDRPGIQELLTDIRAAKIDVIIVYKIERLVRSIRDFYKLWDIFQENNVTFVSATQQFDTSNAMGKLTLNILLSFAQFERENTAEKTRDKMRQRARLGKWHGGWMPYGYNYNKKTQKLEINQKEAKAIKQIFEQYNAGQKPAQIANTLNNASYQTKTRIITTKDGKQKTVGGNRFNEDMIKNIISNPIYKGYVHLDDKEYPGEHQAIISEAEWQKANKHLTTKTNRPTNYAKDDHTHLLKGILKCGQCQCNLTPYPSGKKDKNGQPYLYYACGKVVDNGKNSDCKVRMLPAREFEAIIKQALQGLGQNKALINSAIHNTTNHNKKRIKPLELEKEQTTNALIKTVKEINRLVNIMKSQDMVGKEINNEYKVLLEERKRLENNQQKIELEIERCQQDTLDAENIARTLQAFDKVISVLPIDDQKELFQLLIREITVWHYDPAKEKAPRFERGAFTAKIRTKWYKIKLDLYQFPQIDEYYHSISGKLASSE</sequence>
<evidence type="ECO:0000256" key="6">
    <source>
        <dbReference type="SAM" id="Coils"/>
    </source>
</evidence>
<dbReference type="PROSITE" id="PS51737">
    <property type="entry name" value="RECOMBINASE_DNA_BIND"/>
    <property type="match status" value="1"/>
</dbReference>
<keyword evidence="1" id="KW-0229">DNA integration</keyword>
<dbReference type="PANTHER" id="PTHR30461">
    <property type="entry name" value="DNA-INVERTASE FROM LAMBDOID PROPHAGE"/>
    <property type="match status" value="1"/>
</dbReference>
<dbReference type="PROSITE" id="PS51736">
    <property type="entry name" value="RECOMBINASES_3"/>
    <property type="match status" value="1"/>
</dbReference>
<dbReference type="Proteomes" id="UP000231267">
    <property type="component" value="Unassembled WGS sequence"/>
</dbReference>
<evidence type="ECO:0008006" key="11">
    <source>
        <dbReference type="Google" id="ProtNLM"/>
    </source>
</evidence>
<dbReference type="PROSITE" id="PS00397">
    <property type="entry name" value="RECOMBINASES_1"/>
    <property type="match status" value="1"/>
</dbReference>
<dbReference type="Gene3D" id="3.90.1750.20">
    <property type="entry name" value="Putative Large Serine Recombinase, Chain B, Domain 2"/>
    <property type="match status" value="1"/>
</dbReference>
<dbReference type="InterPro" id="IPR038109">
    <property type="entry name" value="DNA_bind_recomb_sf"/>
</dbReference>
<comment type="caution">
    <text evidence="9">The sequence shown here is derived from an EMBL/GenBank/DDBJ whole genome shotgun (WGS) entry which is preliminary data.</text>
</comment>
<keyword evidence="3" id="KW-0233">DNA recombination</keyword>
<dbReference type="SUPFAM" id="SSF53041">
    <property type="entry name" value="Resolvase-like"/>
    <property type="match status" value="1"/>
</dbReference>
<dbReference type="CDD" id="cd00338">
    <property type="entry name" value="Ser_Recombinase"/>
    <property type="match status" value="1"/>
</dbReference>
<dbReference type="GO" id="GO:0015074">
    <property type="term" value="P:DNA integration"/>
    <property type="evidence" value="ECO:0007669"/>
    <property type="project" value="UniProtKB-KW"/>
</dbReference>
<evidence type="ECO:0000313" key="9">
    <source>
        <dbReference type="EMBL" id="PIW67024.1"/>
    </source>
</evidence>
<evidence type="ECO:0000259" key="7">
    <source>
        <dbReference type="PROSITE" id="PS51736"/>
    </source>
</evidence>
<gene>
    <name evidence="9" type="ORF">COW11_00200</name>
</gene>
<feature type="coiled-coil region" evidence="6">
    <location>
        <begin position="417"/>
        <end position="451"/>
    </location>
</feature>
<reference evidence="9 10" key="1">
    <citation type="submission" date="2017-09" db="EMBL/GenBank/DDBJ databases">
        <title>Depth-based differentiation of microbial function through sediment-hosted aquifers and enrichment of novel symbionts in the deep terrestrial subsurface.</title>
        <authorList>
            <person name="Probst A.J."/>
            <person name="Ladd B."/>
            <person name="Jarett J.K."/>
            <person name="Geller-Mcgrath D.E."/>
            <person name="Sieber C.M."/>
            <person name="Emerson J.B."/>
            <person name="Anantharaman K."/>
            <person name="Thomas B.C."/>
            <person name="Malmstrom R."/>
            <person name="Stieglmeier M."/>
            <person name="Klingl A."/>
            <person name="Woyke T."/>
            <person name="Ryan C.M."/>
            <person name="Banfield J.F."/>
        </authorList>
    </citation>
    <scope>NUCLEOTIDE SEQUENCE [LARGE SCALE GENOMIC DNA]</scope>
    <source>
        <strain evidence="9">CG12_big_fil_rev_8_21_14_0_65_43_15</strain>
    </source>
</reference>
<dbReference type="PANTHER" id="PTHR30461:SF23">
    <property type="entry name" value="DNA RECOMBINASE-RELATED"/>
    <property type="match status" value="1"/>
</dbReference>
<dbReference type="Gene3D" id="3.40.50.1390">
    <property type="entry name" value="Resolvase, N-terminal catalytic domain"/>
    <property type="match status" value="1"/>
</dbReference>
<dbReference type="AlphaFoldDB" id="A0A2J0LJI7"/>
<feature type="active site" description="O-(5'-phospho-DNA)-serine intermediate" evidence="4 5">
    <location>
        <position position="10"/>
    </location>
</feature>
<dbReference type="Pfam" id="PF07508">
    <property type="entry name" value="Recombinase"/>
    <property type="match status" value="1"/>
</dbReference>
<evidence type="ECO:0000256" key="3">
    <source>
        <dbReference type="ARBA" id="ARBA00023172"/>
    </source>
</evidence>
<dbReference type="GO" id="GO:0000150">
    <property type="term" value="F:DNA strand exchange activity"/>
    <property type="evidence" value="ECO:0007669"/>
    <property type="project" value="InterPro"/>
</dbReference>
<keyword evidence="2" id="KW-0238">DNA-binding</keyword>
<evidence type="ECO:0000259" key="8">
    <source>
        <dbReference type="PROSITE" id="PS51737"/>
    </source>
</evidence>
<evidence type="ECO:0000256" key="2">
    <source>
        <dbReference type="ARBA" id="ARBA00023125"/>
    </source>
</evidence>
<dbReference type="SMART" id="SM00857">
    <property type="entry name" value="Resolvase"/>
    <property type="match status" value="1"/>
</dbReference>
<dbReference type="InterPro" id="IPR025827">
    <property type="entry name" value="Zn_ribbon_recom_dom"/>
</dbReference>
<dbReference type="Pfam" id="PF13408">
    <property type="entry name" value="Zn_ribbon_recom"/>
    <property type="match status" value="1"/>
</dbReference>